<comment type="similarity">
    <text evidence="1">Belongs to the PPR family. P subfamily.</text>
</comment>
<dbReference type="PANTHER" id="PTHR45717:SF10">
    <property type="entry name" value="OS10G0501000 PROTEIN"/>
    <property type="match status" value="1"/>
</dbReference>
<dbReference type="GO" id="GO:0005739">
    <property type="term" value="C:mitochondrion"/>
    <property type="evidence" value="ECO:0007669"/>
    <property type="project" value="TreeGrafter"/>
</dbReference>
<dbReference type="NCBIfam" id="TIGR00756">
    <property type="entry name" value="PPR"/>
    <property type="match status" value="2"/>
</dbReference>
<dbReference type="PROSITE" id="PS51375">
    <property type="entry name" value="PPR"/>
    <property type="match status" value="1"/>
</dbReference>
<dbReference type="Pfam" id="PF01535">
    <property type="entry name" value="PPR"/>
    <property type="match status" value="3"/>
</dbReference>
<dbReference type="GO" id="GO:0003729">
    <property type="term" value="F:mRNA binding"/>
    <property type="evidence" value="ECO:0007669"/>
    <property type="project" value="UniProtKB-ARBA"/>
</dbReference>
<proteinExistence type="inferred from homology"/>
<evidence type="ECO:0000256" key="3">
    <source>
        <dbReference type="PROSITE-ProRule" id="PRU00708"/>
    </source>
</evidence>
<keyword evidence="5" id="KW-1185">Reference proteome</keyword>
<dbReference type="Proteomes" id="UP001140949">
    <property type="component" value="Unassembled WGS sequence"/>
</dbReference>
<evidence type="ECO:0000256" key="1">
    <source>
        <dbReference type="ARBA" id="ARBA00007626"/>
    </source>
</evidence>
<reference evidence="4" key="2">
    <citation type="submission" date="2023-04" db="EMBL/GenBank/DDBJ databases">
        <authorList>
            <person name="Bruccoleri R.E."/>
            <person name="Oakeley E.J."/>
            <person name="Faust A.-M."/>
            <person name="Dessus-Babus S."/>
            <person name="Altorfer M."/>
            <person name="Burckhardt D."/>
            <person name="Oertli M."/>
            <person name="Naumann U."/>
            <person name="Petersen F."/>
            <person name="Wong J."/>
        </authorList>
    </citation>
    <scope>NUCLEOTIDE SEQUENCE</scope>
    <source>
        <strain evidence="4">GSM-AAB239-AS_SAM_17_03QT</strain>
        <tissue evidence="4">Leaf</tissue>
    </source>
</reference>
<dbReference type="InterPro" id="IPR011990">
    <property type="entry name" value="TPR-like_helical_dom_sf"/>
</dbReference>
<dbReference type="Pfam" id="PF13041">
    <property type="entry name" value="PPR_2"/>
    <property type="match status" value="1"/>
</dbReference>
<reference evidence="4" key="1">
    <citation type="journal article" date="2023" name="GigaByte">
        <title>Genome assembly of the bearded iris, Iris pallida Lam.</title>
        <authorList>
            <person name="Bruccoleri R.E."/>
            <person name="Oakeley E.J."/>
            <person name="Faust A.M.E."/>
            <person name="Altorfer M."/>
            <person name="Dessus-Babus S."/>
            <person name="Burckhardt D."/>
            <person name="Oertli M."/>
            <person name="Naumann U."/>
            <person name="Petersen F."/>
            <person name="Wong J."/>
        </authorList>
    </citation>
    <scope>NUCLEOTIDE SEQUENCE</scope>
    <source>
        <strain evidence="4">GSM-AAB239-AS_SAM_17_03QT</strain>
    </source>
</reference>
<gene>
    <name evidence="4" type="ORF">M6B38_234400</name>
</gene>
<dbReference type="EMBL" id="JANAVB010042615">
    <property type="protein sequence ID" value="KAJ6794068.1"/>
    <property type="molecule type" value="Genomic_DNA"/>
</dbReference>
<sequence>MRRLFFWYFHLNPNKFVPLQQGRLNQLFFFTTNSSSSFSSSSSSSSQHIYARLMRVVDRRVSVIPMVEQWWAEQGRSVLPKSYIQGLVKQLKRSKRHVHALQISMWMSDQRHFPLSPGDLSDRLNLIYRVHGLEHVENYFNNIPKQKKVYQTYGALLKCYAEEKSVEKAEALFEQMKQLEMLTSFSYNVLMRLYTDSGQHEKVGILFQEMNNNGVRPDTFTDYTLLEAYATALNISMMEGVMKRIKRLHLEDSHKYAIVARAYAKKGLQDKALAALKKSEKLVSGKNGRIAWGFLITMYSDIGNKDEMYRIWNTYRSSSQEASNSVYMCMISGLLKLNDPNAAEVLFKEWESQFTYYDMRVPSILISYYCKKGFLRKAKSLLWKTVGSGRTPFANSWARVAAGYFKVNHIPEAVKMMKAAMEAGKPSWSPSPKNVIKSLEYFGEKKDLRGAEEFVKLVRQLVPLTREVYHCLLRTYSVAGEPLSDVLEQMKEDGFHVDEETNKILRSCRIRLVS</sequence>
<feature type="repeat" description="PPR" evidence="3">
    <location>
        <begin position="183"/>
        <end position="217"/>
    </location>
</feature>
<evidence type="ECO:0000313" key="5">
    <source>
        <dbReference type="Proteomes" id="UP001140949"/>
    </source>
</evidence>
<dbReference type="AlphaFoldDB" id="A0AAX6DQM8"/>
<dbReference type="Gene3D" id="1.25.40.10">
    <property type="entry name" value="Tetratricopeptide repeat domain"/>
    <property type="match status" value="2"/>
</dbReference>
<dbReference type="PANTHER" id="PTHR45717">
    <property type="entry name" value="OS12G0527900 PROTEIN"/>
    <property type="match status" value="1"/>
</dbReference>
<name>A0AAX6DQM8_IRIPA</name>
<evidence type="ECO:0000256" key="2">
    <source>
        <dbReference type="ARBA" id="ARBA00022737"/>
    </source>
</evidence>
<organism evidence="4 5">
    <name type="scientific">Iris pallida</name>
    <name type="common">Sweet iris</name>
    <dbReference type="NCBI Taxonomy" id="29817"/>
    <lineage>
        <taxon>Eukaryota</taxon>
        <taxon>Viridiplantae</taxon>
        <taxon>Streptophyta</taxon>
        <taxon>Embryophyta</taxon>
        <taxon>Tracheophyta</taxon>
        <taxon>Spermatophyta</taxon>
        <taxon>Magnoliopsida</taxon>
        <taxon>Liliopsida</taxon>
        <taxon>Asparagales</taxon>
        <taxon>Iridaceae</taxon>
        <taxon>Iridoideae</taxon>
        <taxon>Irideae</taxon>
        <taxon>Iris</taxon>
    </lineage>
</organism>
<protein>
    <submittedName>
        <fullName evidence="4">Pentatricopeptide repeat-containing protein, mitochondrial-like</fullName>
    </submittedName>
</protein>
<evidence type="ECO:0000313" key="4">
    <source>
        <dbReference type="EMBL" id="KAJ6794068.1"/>
    </source>
</evidence>
<keyword evidence="2" id="KW-0677">Repeat</keyword>
<accession>A0AAX6DQM8</accession>
<dbReference type="InterPro" id="IPR002885">
    <property type="entry name" value="PPR_rpt"/>
</dbReference>
<comment type="caution">
    <text evidence="4">The sequence shown here is derived from an EMBL/GenBank/DDBJ whole genome shotgun (WGS) entry which is preliminary data.</text>
</comment>